<feature type="region of interest" description="Disordered" evidence="1">
    <location>
        <begin position="77"/>
        <end position="115"/>
    </location>
</feature>
<organism evidence="2 3">
    <name type="scientific">Prorocentrum cordatum</name>
    <dbReference type="NCBI Taxonomy" id="2364126"/>
    <lineage>
        <taxon>Eukaryota</taxon>
        <taxon>Sar</taxon>
        <taxon>Alveolata</taxon>
        <taxon>Dinophyceae</taxon>
        <taxon>Prorocentrales</taxon>
        <taxon>Prorocentraceae</taxon>
        <taxon>Prorocentrum</taxon>
    </lineage>
</organism>
<gene>
    <name evidence="2" type="ORF">PCOR1329_LOCUS55672</name>
</gene>
<protein>
    <submittedName>
        <fullName evidence="2">Uncharacterized protein</fullName>
    </submittedName>
</protein>
<feature type="compositionally biased region" description="Low complexity" evidence="1">
    <location>
        <begin position="162"/>
        <end position="172"/>
    </location>
</feature>
<feature type="compositionally biased region" description="Basic and acidic residues" evidence="1">
    <location>
        <begin position="92"/>
        <end position="104"/>
    </location>
</feature>
<accession>A0ABN9V9C4</accession>
<reference evidence="2" key="1">
    <citation type="submission" date="2023-10" db="EMBL/GenBank/DDBJ databases">
        <authorList>
            <person name="Chen Y."/>
            <person name="Shah S."/>
            <person name="Dougan E. K."/>
            <person name="Thang M."/>
            <person name="Chan C."/>
        </authorList>
    </citation>
    <scope>NUCLEOTIDE SEQUENCE [LARGE SCALE GENOMIC DNA]</scope>
</reference>
<feature type="region of interest" description="Disordered" evidence="1">
    <location>
        <begin position="133"/>
        <end position="259"/>
    </location>
</feature>
<proteinExistence type="predicted"/>
<dbReference type="EMBL" id="CAUYUJ010016835">
    <property type="protein sequence ID" value="CAK0869252.1"/>
    <property type="molecule type" value="Genomic_DNA"/>
</dbReference>
<comment type="caution">
    <text evidence="2">The sequence shown here is derived from an EMBL/GenBank/DDBJ whole genome shotgun (WGS) entry which is preliminary data.</text>
</comment>
<keyword evidence="3" id="KW-1185">Reference proteome</keyword>
<dbReference type="Proteomes" id="UP001189429">
    <property type="component" value="Unassembled WGS sequence"/>
</dbReference>
<evidence type="ECO:0000313" key="3">
    <source>
        <dbReference type="Proteomes" id="UP001189429"/>
    </source>
</evidence>
<feature type="compositionally biased region" description="Low complexity" evidence="1">
    <location>
        <begin position="183"/>
        <end position="194"/>
    </location>
</feature>
<feature type="non-terminal residue" evidence="2">
    <location>
        <position position="259"/>
    </location>
</feature>
<sequence length="259" mass="26869">MMPELKHLGGMFFASWSDSAAQLLQRRLFAPLFVRIYQCIFRHDHGLFENFCAEGVISSRPVLGLARQNSHWPSAAPAGTLVSVGDGGAVEAGDKRGVPQEKENNPMTDPIGPRHALPFAAPVEAAAAIEAPERGVPSPDDEGDPEPADPGPQESAAHVKQEPASPEPSASKASDDSAERGPAAVAAELEALWADLPSDARAEHSEGQCAQRRRRGKGAPDLGAGGAPTQPPVPGAGAGGRRSALRSRRGGAVGASQPP</sequence>
<name>A0ABN9V9C4_9DINO</name>
<evidence type="ECO:0000256" key="1">
    <source>
        <dbReference type="SAM" id="MobiDB-lite"/>
    </source>
</evidence>
<evidence type="ECO:0000313" key="2">
    <source>
        <dbReference type="EMBL" id="CAK0869252.1"/>
    </source>
</evidence>